<dbReference type="InterPro" id="IPR037523">
    <property type="entry name" value="VOC_core"/>
</dbReference>
<dbReference type="AlphaFoldDB" id="A0A151A3Y3"/>
<dbReference type="NCBIfam" id="NF000493">
    <property type="entry name" value="Fos_BSH"/>
    <property type="match status" value="1"/>
</dbReference>
<dbReference type="GO" id="GO:0016765">
    <property type="term" value="F:transferase activity, transferring alkyl or aryl (other than methyl) groups"/>
    <property type="evidence" value="ECO:0007669"/>
    <property type="project" value="UniProtKB-UniRule"/>
</dbReference>
<dbReference type="Proteomes" id="UP000321040">
    <property type="component" value="Unassembled WGS sequence"/>
</dbReference>
<dbReference type="PROSITE" id="PS51819">
    <property type="entry name" value="VOC"/>
    <property type="match status" value="1"/>
</dbReference>
<dbReference type="PANTHER" id="PTHR36113:SF6">
    <property type="entry name" value="FOSFOMYCIN RESISTANCE PROTEIN FOSX"/>
    <property type="match status" value="1"/>
</dbReference>
<evidence type="ECO:0000256" key="2">
    <source>
        <dbReference type="ARBA" id="ARBA00022679"/>
    </source>
</evidence>
<sequence>MIQGLNHICFSVSDLHTSIHFYQDILKGELLISGRTTAYFNIGGLWIALNEEPDIPRKDIQYSYTHTAFSVDEADFDEWCNWLEKNKVTILNGRDRDVRDKRSIYFLDPDGHKLELHTGTLEDRINYYKEAKTHMTFYK</sequence>
<dbReference type="EC" id="2.5.1.-" evidence="6"/>
<dbReference type="EMBL" id="LUGM01000002">
    <property type="protein sequence ID" value="KYH14027.1"/>
    <property type="molecule type" value="Genomic_DNA"/>
</dbReference>
<reference evidence="9 10" key="1">
    <citation type="submission" date="2016-02" db="EMBL/GenBank/DDBJ databases">
        <title>Draft genome sequence of hydrocarbon degrading Staphylococcus saprophyticus Strain CNV2, isolated from crude-oil contaminated soil from Noonmati Oil Refinery, Guwahati, Assam, India.</title>
        <authorList>
            <person name="Mukherjee A."/>
            <person name="Chettri B."/>
            <person name="Langpoklakpam J."/>
            <person name="Singh A.K."/>
            <person name="Chattopadhyay D.J."/>
        </authorList>
    </citation>
    <scope>NUCLEOTIDE SEQUENCE [LARGE SCALE GENOMIC DNA]</scope>
    <source>
        <strain evidence="9 10">CNV2</strain>
    </source>
</reference>
<accession>A0A151A3Y3</accession>
<dbReference type="GeneID" id="69903867"/>
<evidence type="ECO:0000256" key="5">
    <source>
        <dbReference type="ARBA" id="ARBA00023251"/>
    </source>
</evidence>
<dbReference type="EMBL" id="BKAQ01000008">
    <property type="protein sequence ID" value="GEP81965.1"/>
    <property type="molecule type" value="Genomic_DNA"/>
</dbReference>
<reference evidence="8 11" key="2">
    <citation type="submission" date="2019-07" db="EMBL/GenBank/DDBJ databases">
        <title>Whole genome shotgun sequence of Staphylococcus kloosii NBRC 109624.</title>
        <authorList>
            <person name="Hosoyama A."/>
            <person name="Uohara A."/>
            <person name="Ohji S."/>
            <person name="Ichikawa N."/>
        </authorList>
    </citation>
    <scope>NUCLEOTIDE SEQUENCE [LARGE SCALE GENOMIC DNA]</scope>
    <source>
        <strain evidence="8 11">NBRC 109624</strain>
    </source>
</reference>
<dbReference type="SUPFAM" id="SSF54593">
    <property type="entry name" value="Glyoxalase/Bleomycin resistance protein/Dihydroxybiphenyl dioxygenase"/>
    <property type="match status" value="1"/>
</dbReference>
<evidence type="ECO:0000256" key="1">
    <source>
        <dbReference type="ARBA" id="ARBA00022490"/>
    </source>
</evidence>
<dbReference type="GO" id="GO:0000287">
    <property type="term" value="F:magnesium ion binding"/>
    <property type="evidence" value="ECO:0007669"/>
    <property type="project" value="UniProtKB-UniRule"/>
</dbReference>
<dbReference type="InterPro" id="IPR051332">
    <property type="entry name" value="Fosfomycin_Res_Enzymes"/>
</dbReference>
<name>A0A151A3Y3_9STAP</name>
<dbReference type="PANTHER" id="PTHR36113">
    <property type="entry name" value="LYASE, PUTATIVE-RELATED-RELATED"/>
    <property type="match status" value="1"/>
</dbReference>
<dbReference type="Gene3D" id="3.10.180.10">
    <property type="entry name" value="2,3-Dihydroxybiphenyl 1,2-Dioxygenase, domain 1"/>
    <property type="match status" value="1"/>
</dbReference>
<evidence type="ECO:0000256" key="3">
    <source>
        <dbReference type="ARBA" id="ARBA00022723"/>
    </source>
</evidence>
<dbReference type="NCBIfam" id="NF003152">
    <property type="entry name" value="PRK04101.1"/>
    <property type="match status" value="1"/>
</dbReference>
<dbReference type="Pfam" id="PF00903">
    <property type="entry name" value="Glyoxalase"/>
    <property type="match status" value="1"/>
</dbReference>
<feature type="binding site" evidence="6">
    <location>
        <position position="115"/>
    </location>
    <ligand>
        <name>Mg(2+)</name>
        <dbReference type="ChEBI" id="CHEBI:18420"/>
    </ligand>
</feature>
<dbReference type="InterPro" id="IPR004360">
    <property type="entry name" value="Glyas_Fos-R_dOase_dom"/>
</dbReference>
<dbReference type="GO" id="GO:0046677">
    <property type="term" value="P:response to antibiotic"/>
    <property type="evidence" value="ECO:0007669"/>
    <property type="project" value="UniProtKB-UniRule"/>
</dbReference>
<keyword evidence="1 6" id="KW-0963">Cytoplasm</keyword>
<dbReference type="GO" id="GO:0005737">
    <property type="term" value="C:cytoplasm"/>
    <property type="evidence" value="ECO:0007669"/>
    <property type="project" value="UniProtKB-SubCell"/>
</dbReference>
<evidence type="ECO:0000259" key="7">
    <source>
        <dbReference type="PROSITE" id="PS51819"/>
    </source>
</evidence>
<evidence type="ECO:0000313" key="10">
    <source>
        <dbReference type="Proteomes" id="UP000075418"/>
    </source>
</evidence>
<comment type="similarity">
    <text evidence="6">Belongs to the fosfomycin resistance protein family. FosB subfamily.</text>
</comment>
<comment type="function">
    <text evidence="6">Metallothiol transferase which confers resistance to fosfomycin by catalyzing the addition of a thiol cofactor to fosfomycin. L-cysteine is probably the physiological thiol donor.</text>
</comment>
<dbReference type="RefSeq" id="WP_061854250.1">
    <property type="nucleotide sequence ID" value="NZ_BKAQ01000008.1"/>
</dbReference>
<dbReference type="InterPro" id="IPR022858">
    <property type="entry name" value="Metallothiol_Trafse_FosB"/>
</dbReference>
<dbReference type="HAMAP" id="MF_01512">
    <property type="entry name" value="FosB"/>
    <property type="match status" value="1"/>
</dbReference>
<feature type="domain" description="VOC" evidence="7">
    <location>
        <begin position="4"/>
        <end position="119"/>
    </location>
</feature>
<comment type="subcellular location">
    <subcellularLocation>
        <location evidence="6">Cytoplasm</location>
    </subcellularLocation>
</comment>
<keyword evidence="11" id="KW-1185">Reference proteome</keyword>
<dbReference type="InterPro" id="IPR029068">
    <property type="entry name" value="Glyas_Bleomycin-R_OHBP_Dase"/>
</dbReference>
<comment type="cofactor">
    <cofactor evidence="6">
        <name>Mg(2+)</name>
        <dbReference type="ChEBI" id="CHEBI:18420"/>
    </cofactor>
</comment>
<evidence type="ECO:0000256" key="6">
    <source>
        <dbReference type="HAMAP-Rule" id="MF_01512"/>
    </source>
</evidence>
<keyword evidence="4 6" id="KW-0460">Magnesium</keyword>
<gene>
    <name evidence="6 8" type="primary">fosB</name>
    <name evidence="9" type="ORF">A0131_04330</name>
    <name evidence="8" type="ORF">SKL01_11430</name>
</gene>
<comment type="subunit">
    <text evidence="6">Homodimer.</text>
</comment>
<feature type="binding site" evidence="6">
    <location>
        <position position="66"/>
    </location>
    <ligand>
        <name>Mg(2+)</name>
        <dbReference type="ChEBI" id="CHEBI:18420"/>
    </ligand>
</feature>
<protein>
    <recommendedName>
        <fullName evidence="6">Metallothiol transferase FosB</fullName>
        <ecNumber evidence="6">2.5.1.-</ecNumber>
    </recommendedName>
    <alternativeName>
        <fullName evidence="6">Fosfomycin resistance protein</fullName>
    </alternativeName>
</protein>
<keyword evidence="2 6" id="KW-0808">Transferase</keyword>
<evidence type="ECO:0000313" key="8">
    <source>
        <dbReference type="EMBL" id="GEP81965.1"/>
    </source>
</evidence>
<proteinExistence type="inferred from homology"/>
<keyword evidence="3 6" id="KW-0479">Metal-binding</keyword>
<evidence type="ECO:0000313" key="11">
    <source>
        <dbReference type="Proteomes" id="UP000321040"/>
    </source>
</evidence>
<organism evidence="9 10">
    <name type="scientific">Staphylococcus kloosii</name>
    <dbReference type="NCBI Taxonomy" id="29384"/>
    <lineage>
        <taxon>Bacteria</taxon>
        <taxon>Bacillati</taxon>
        <taxon>Bacillota</taxon>
        <taxon>Bacilli</taxon>
        <taxon>Bacillales</taxon>
        <taxon>Staphylococcaceae</taxon>
        <taxon>Staphylococcus</taxon>
    </lineage>
</organism>
<feature type="binding site" evidence="6">
    <location>
        <position position="7"/>
    </location>
    <ligand>
        <name>Mg(2+)</name>
        <dbReference type="ChEBI" id="CHEBI:18420"/>
    </ligand>
</feature>
<dbReference type="Proteomes" id="UP000075418">
    <property type="component" value="Unassembled WGS sequence"/>
</dbReference>
<evidence type="ECO:0000256" key="4">
    <source>
        <dbReference type="ARBA" id="ARBA00022842"/>
    </source>
</evidence>
<keyword evidence="5 6" id="KW-0046">Antibiotic resistance</keyword>
<evidence type="ECO:0000313" key="9">
    <source>
        <dbReference type="EMBL" id="KYH14027.1"/>
    </source>
</evidence>
<comment type="caution">
    <text evidence="9">The sequence shown here is derived from an EMBL/GenBank/DDBJ whole genome shotgun (WGS) entry which is preliminary data.</text>
</comment>